<name>A0ABQ9QJP3_9PEZI</name>
<dbReference type="Proteomes" id="UP001227543">
    <property type="component" value="Unassembled WGS sequence"/>
</dbReference>
<dbReference type="PANTHER" id="PTHR47843">
    <property type="entry name" value="BTB DOMAIN-CONTAINING PROTEIN-RELATED"/>
    <property type="match status" value="1"/>
</dbReference>
<proteinExistence type="predicted"/>
<dbReference type="SUPFAM" id="SSF54695">
    <property type="entry name" value="POZ domain"/>
    <property type="match status" value="1"/>
</dbReference>
<comment type="caution">
    <text evidence="1">The sequence shown here is derived from an EMBL/GenBank/DDBJ whole genome shotgun (WGS) entry which is preliminary data.</text>
</comment>
<dbReference type="Gene3D" id="3.30.710.10">
    <property type="entry name" value="Potassium Channel Kv1.1, Chain A"/>
    <property type="match status" value="1"/>
</dbReference>
<evidence type="ECO:0008006" key="3">
    <source>
        <dbReference type="Google" id="ProtNLM"/>
    </source>
</evidence>
<reference evidence="1 2" key="1">
    <citation type="submission" date="2016-10" db="EMBL/GenBank/DDBJ databases">
        <title>The genome sequence of Colletotrichum fioriniae PJ7.</title>
        <authorList>
            <person name="Baroncelli R."/>
        </authorList>
    </citation>
    <scope>NUCLEOTIDE SEQUENCE [LARGE SCALE GENOMIC DNA]</scope>
    <source>
        <strain evidence="1 2">Tom-12</strain>
    </source>
</reference>
<evidence type="ECO:0000313" key="1">
    <source>
        <dbReference type="EMBL" id="KAK1474008.1"/>
    </source>
</evidence>
<organism evidence="1 2">
    <name type="scientific">Colletotrichum tamarilloi</name>
    <dbReference type="NCBI Taxonomy" id="1209934"/>
    <lineage>
        <taxon>Eukaryota</taxon>
        <taxon>Fungi</taxon>
        <taxon>Dikarya</taxon>
        <taxon>Ascomycota</taxon>
        <taxon>Pezizomycotina</taxon>
        <taxon>Sordariomycetes</taxon>
        <taxon>Hypocreomycetidae</taxon>
        <taxon>Glomerellales</taxon>
        <taxon>Glomerellaceae</taxon>
        <taxon>Colletotrichum</taxon>
        <taxon>Colletotrichum acutatum species complex</taxon>
    </lineage>
</organism>
<dbReference type="RefSeq" id="XP_060373389.1">
    <property type="nucleotide sequence ID" value="XM_060532030.1"/>
</dbReference>
<keyword evidence="2" id="KW-1185">Reference proteome</keyword>
<sequence length="259" mass="29504">MAEVDFEKILVSDFFKFVVGVENQVFYLHSALVALQSEALDVLVNGGMREAQERCVQWASIDVPTFIRFGQFIYREDYEAPPHKSRNNSYLSADFIQTSRVTKGKKGIRSIVPYAPPPTNGLLWDEFRSLYPDASLTIVRQNEANDDYTDVFLGHAQVYVFAECYGVEGLQTLSLGKLRRVLESFALFKTGIKDVVRLIRYCYDNTAGGTNEDRLRRLVTMYTACNVETLWEDEEFADLIETNGEFAKGLVRSMLGRLN</sequence>
<dbReference type="GeneID" id="85416268"/>
<gene>
    <name evidence="1" type="ORF">CTAM01_16037</name>
</gene>
<accession>A0ABQ9QJP3</accession>
<dbReference type="EMBL" id="MLFU01000192">
    <property type="protein sequence ID" value="KAK1474008.1"/>
    <property type="molecule type" value="Genomic_DNA"/>
</dbReference>
<evidence type="ECO:0000313" key="2">
    <source>
        <dbReference type="Proteomes" id="UP001227543"/>
    </source>
</evidence>
<dbReference type="InterPro" id="IPR011333">
    <property type="entry name" value="SKP1/BTB/POZ_sf"/>
</dbReference>
<protein>
    <recommendedName>
        <fullName evidence="3">BTB domain-containing protein</fullName>
    </recommendedName>
</protein>